<evidence type="ECO:0000313" key="2">
    <source>
        <dbReference type="Proteomes" id="UP000253594"/>
    </source>
</evidence>
<sequence length="80" mass="8838">YYVLPFLYNGRLVGRVDLRAERARERLAVHALHAEANGMDDAALHELAEQLRSMAAWLGLATVAIEGRGELAARLRGVLL</sequence>
<dbReference type="PANTHER" id="PTHR30528">
    <property type="entry name" value="CYTOPLASMIC PROTEIN"/>
    <property type="match status" value="1"/>
</dbReference>
<dbReference type="Pfam" id="PF06224">
    <property type="entry name" value="AlkZ-like"/>
    <property type="match status" value="1"/>
</dbReference>
<dbReference type="InterPro" id="IPR009351">
    <property type="entry name" value="AlkZ-like"/>
</dbReference>
<name>A0A367LXG6_PSEAI</name>
<reference evidence="1 2" key="1">
    <citation type="submission" date="2018-07" db="EMBL/GenBank/DDBJ databases">
        <title>Mechanisms of high-level aminoglycoside resistance among Gram-negative pathogens in Brazil.</title>
        <authorList>
            <person name="Ballaben A.S."/>
            <person name="Darini A.L.C."/>
            <person name="Doi Y."/>
        </authorList>
    </citation>
    <scope>NUCLEOTIDE SEQUENCE [LARGE SCALE GENOMIC DNA]</scope>
    <source>
        <strain evidence="1 2">B2-305</strain>
    </source>
</reference>
<dbReference type="EMBL" id="QORE01002753">
    <property type="protein sequence ID" value="RCI69758.1"/>
    <property type="molecule type" value="Genomic_DNA"/>
</dbReference>
<dbReference type="PANTHER" id="PTHR30528:SF0">
    <property type="entry name" value="CYTOPLASMIC PROTEIN"/>
    <property type="match status" value="1"/>
</dbReference>
<evidence type="ECO:0000313" key="1">
    <source>
        <dbReference type="EMBL" id="RCI69758.1"/>
    </source>
</evidence>
<gene>
    <name evidence="1" type="ORF">DT376_38245</name>
</gene>
<proteinExistence type="predicted"/>
<feature type="non-terminal residue" evidence="1">
    <location>
        <position position="1"/>
    </location>
</feature>
<accession>A0A367LXG6</accession>
<dbReference type="Proteomes" id="UP000253594">
    <property type="component" value="Unassembled WGS sequence"/>
</dbReference>
<organism evidence="1 2">
    <name type="scientific">Pseudomonas aeruginosa</name>
    <dbReference type="NCBI Taxonomy" id="287"/>
    <lineage>
        <taxon>Bacteria</taxon>
        <taxon>Pseudomonadati</taxon>
        <taxon>Pseudomonadota</taxon>
        <taxon>Gammaproteobacteria</taxon>
        <taxon>Pseudomonadales</taxon>
        <taxon>Pseudomonadaceae</taxon>
        <taxon>Pseudomonas</taxon>
    </lineage>
</organism>
<protein>
    <submittedName>
        <fullName evidence="1">Winged helix-turn-helix domain-containing protein</fullName>
    </submittedName>
</protein>
<dbReference type="AlphaFoldDB" id="A0A367LXG6"/>
<comment type="caution">
    <text evidence="1">The sequence shown here is derived from an EMBL/GenBank/DDBJ whole genome shotgun (WGS) entry which is preliminary data.</text>
</comment>